<dbReference type="EC" id="4.2.99.18" evidence="2"/>
<dbReference type="RefSeq" id="XP_065330168.1">
    <property type="nucleotide sequence ID" value="XM_065474096.1"/>
</dbReference>
<evidence type="ECO:0000313" key="11">
    <source>
        <dbReference type="EMBL" id="WUR04023.1"/>
    </source>
</evidence>
<dbReference type="CDD" id="cd00056">
    <property type="entry name" value="ENDO3c"/>
    <property type="match status" value="1"/>
</dbReference>
<keyword evidence="6 11" id="KW-0456">Lyase</keyword>
<evidence type="ECO:0000256" key="4">
    <source>
        <dbReference type="ARBA" id="ARBA00022801"/>
    </source>
</evidence>
<keyword evidence="4" id="KW-0378">Hydrolase</keyword>
<comment type="similarity">
    <text evidence="1">Belongs to the type-1 OGG1 family.</text>
</comment>
<dbReference type="GO" id="GO:0034039">
    <property type="term" value="F:8-oxo-7,8-dihydroguanine DNA N-glycosylase activity"/>
    <property type="evidence" value="ECO:0007669"/>
    <property type="project" value="TreeGrafter"/>
</dbReference>
<dbReference type="InterPro" id="IPR012904">
    <property type="entry name" value="OGG_N"/>
</dbReference>
<dbReference type="InterPro" id="IPR003265">
    <property type="entry name" value="HhH-GPD_domain"/>
</dbReference>
<evidence type="ECO:0000256" key="2">
    <source>
        <dbReference type="ARBA" id="ARBA00012720"/>
    </source>
</evidence>
<dbReference type="SMART" id="SM00478">
    <property type="entry name" value="ENDO3c"/>
    <property type="match status" value="1"/>
</dbReference>
<reference evidence="11" key="1">
    <citation type="journal article" date="2024" name="BMC Genomics">
        <title>Functional annotation of a divergent genome using sequence and structure-based similarity.</title>
        <authorList>
            <person name="Svedberg D."/>
            <person name="Winiger R.R."/>
            <person name="Berg A."/>
            <person name="Sharma H."/>
            <person name="Tellgren-Roth C."/>
            <person name="Debrunner-Vossbrinck B.A."/>
            <person name="Vossbrinck C.R."/>
            <person name="Barandun J."/>
        </authorList>
    </citation>
    <scope>NUCLEOTIDE SEQUENCE</scope>
    <source>
        <strain evidence="11">Illinois isolate</strain>
    </source>
</reference>
<evidence type="ECO:0000259" key="10">
    <source>
        <dbReference type="SMART" id="SM00478"/>
    </source>
</evidence>
<dbReference type="AlphaFoldDB" id="A0AAX4JDE2"/>
<dbReference type="GO" id="GO:0003684">
    <property type="term" value="F:damaged DNA binding"/>
    <property type="evidence" value="ECO:0007669"/>
    <property type="project" value="InterPro"/>
</dbReference>
<protein>
    <recommendedName>
        <fullName evidence="2">DNA-(apurinic or apyrimidinic site) lyase</fullName>
        <ecNumber evidence="2">4.2.99.18</ecNumber>
    </recommendedName>
</protein>
<gene>
    <name evidence="11" type="ORF">VNE69_07092</name>
</gene>
<dbReference type="GO" id="GO:0005634">
    <property type="term" value="C:nucleus"/>
    <property type="evidence" value="ECO:0007669"/>
    <property type="project" value="TreeGrafter"/>
</dbReference>
<dbReference type="Gene3D" id="3.30.310.40">
    <property type="match status" value="1"/>
</dbReference>
<dbReference type="KEGG" id="vnx:VNE69_07092"/>
<comment type="catalytic activity">
    <reaction evidence="9">
        <text>2'-deoxyribonucleotide-(2'-deoxyribose 5'-phosphate)-2'-deoxyribonucleotide-DNA = a 3'-end 2'-deoxyribonucleotide-(2,3-dehydro-2,3-deoxyribose 5'-phosphate)-DNA + a 5'-end 5'-phospho-2'-deoxyribonucleoside-DNA + H(+)</text>
        <dbReference type="Rhea" id="RHEA:66592"/>
        <dbReference type="Rhea" id="RHEA-COMP:13180"/>
        <dbReference type="Rhea" id="RHEA-COMP:16897"/>
        <dbReference type="Rhea" id="RHEA-COMP:17067"/>
        <dbReference type="ChEBI" id="CHEBI:15378"/>
        <dbReference type="ChEBI" id="CHEBI:136412"/>
        <dbReference type="ChEBI" id="CHEBI:157695"/>
        <dbReference type="ChEBI" id="CHEBI:167181"/>
        <dbReference type="EC" id="4.2.99.18"/>
    </reaction>
</comment>
<dbReference type="SUPFAM" id="SSF48150">
    <property type="entry name" value="DNA-glycosylase"/>
    <property type="match status" value="1"/>
</dbReference>
<keyword evidence="12" id="KW-1185">Reference proteome</keyword>
<dbReference type="GO" id="GO:0006285">
    <property type="term" value="P:base-excision repair, AP site formation"/>
    <property type="evidence" value="ECO:0007669"/>
    <property type="project" value="UniProtKB-ARBA"/>
</dbReference>
<keyword evidence="7" id="KW-0511">Multifunctional enzyme</keyword>
<evidence type="ECO:0000256" key="3">
    <source>
        <dbReference type="ARBA" id="ARBA00022763"/>
    </source>
</evidence>
<evidence type="ECO:0000256" key="5">
    <source>
        <dbReference type="ARBA" id="ARBA00023204"/>
    </source>
</evidence>
<proteinExistence type="inferred from homology"/>
<sequence length="360" mass="42405">MENIKNGGNFNEKESFIVKDDIKETKKISLISHDEKENIEKNNKFGKNYDKNYTCDDKNISDDKNEWRNLKTDEIINLQDTLFSGQVFNFHKTDDDEFTGAIYFFIVTFKEKNGKIFYKILHTKIENFYLIEMYLNRFFTLQINYSKIFTNQYTLGLRLLNNALIPTIFSFICSANNNVTRIQKMVNFLYSKGEFICKYKNIDLYYFPELSKLLNIKNDLVEIGFGYRSSYIGKTAETLINAKEFSIIKTFDDKILENYTQNGTTIKNLDYKKIENLLLKLSGVGPKVKDCILLMGIGMFKIVPIDTHIFKHAKKLFNFECKILTSKNYKEIQEKFVDLFGEYAGIYQLFIFKDYLKKIN</sequence>
<keyword evidence="5" id="KW-0234">DNA repair</keyword>
<dbReference type="EMBL" id="CP142732">
    <property type="protein sequence ID" value="WUR04023.1"/>
    <property type="molecule type" value="Genomic_DNA"/>
</dbReference>
<evidence type="ECO:0000256" key="6">
    <source>
        <dbReference type="ARBA" id="ARBA00023239"/>
    </source>
</evidence>
<evidence type="ECO:0000256" key="1">
    <source>
        <dbReference type="ARBA" id="ARBA00010679"/>
    </source>
</evidence>
<dbReference type="InterPro" id="IPR052054">
    <property type="entry name" value="Oxidative_DNA_repair_enzyme"/>
</dbReference>
<dbReference type="PANTHER" id="PTHR10242:SF2">
    <property type="entry name" value="N-GLYCOSYLASE_DNA LYASE"/>
    <property type="match status" value="1"/>
</dbReference>
<dbReference type="Proteomes" id="UP001334084">
    <property type="component" value="Chromosome 7"/>
</dbReference>
<dbReference type="Gene3D" id="1.10.1670.10">
    <property type="entry name" value="Helix-hairpin-Helix base-excision DNA repair enzymes (C-terminal)"/>
    <property type="match status" value="1"/>
</dbReference>
<dbReference type="SUPFAM" id="SSF55945">
    <property type="entry name" value="TATA-box binding protein-like"/>
    <property type="match status" value="1"/>
</dbReference>
<dbReference type="Gene3D" id="1.10.340.30">
    <property type="entry name" value="Hypothetical protein, domain 2"/>
    <property type="match status" value="1"/>
</dbReference>
<name>A0AAX4JDE2_9MICR</name>
<evidence type="ECO:0000256" key="8">
    <source>
        <dbReference type="ARBA" id="ARBA00023295"/>
    </source>
</evidence>
<accession>A0AAX4JDE2</accession>
<dbReference type="GeneID" id="90541848"/>
<feature type="domain" description="HhH-GPD" evidence="10">
    <location>
        <begin position="173"/>
        <end position="353"/>
    </location>
</feature>
<dbReference type="GO" id="GO:0140078">
    <property type="term" value="F:class I DNA-(apurinic or apyrimidinic site) endonuclease activity"/>
    <property type="evidence" value="ECO:0007669"/>
    <property type="project" value="UniProtKB-EC"/>
</dbReference>
<dbReference type="InterPro" id="IPR011257">
    <property type="entry name" value="DNA_glycosylase"/>
</dbReference>
<evidence type="ECO:0000256" key="7">
    <source>
        <dbReference type="ARBA" id="ARBA00023268"/>
    </source>
</evidence>
<keyword evidence="3" id="KW-0227">DNA damage</keyword>
<dbReference type="InterPro" id="IPR023170">
    <property type="entry name" value="HhH_base_excis_C"/>
</dbReference>
<keyword evidence="8" id="KW-0326">Glycosidase</keyword>
<evidence type="ECO:0000313" key="12">
    <source>
        <dbReference type="Proteomes" id="UP001334084"/>
    </source>
</evidence>
<dbReference type="GO" id="GO:0006289">
    <property type="term" value="P:nucleotide-excision repair"/>
    <property type="evidence" value="ECO:0007669"/>
    <property type="project" value="InterPro"/>
</dbReference>
<dbReference type="Pfam" id="PF07934">
    <property type="entry name" value="OGG_N"/>
    <property type="match status" value="1"/>
</dbReference>
<dbReference type="PANTHER" id="PTHR10242">
    <property type="entry name" value="8-OXOGUANINE DNA GLYCOSYLASE"/>
    <property type="match status" value="1"/>
</dbReference>
<evidence type="ECO:0000256" key="9">
    <source>
        <dbReference type="ARBA" id="ARBA00044632"/>
    </source>
</evidence>
<organism evidence="11 12">
    <name type="scientific">Vairimorpha necatrix</name>
    <dbReference type="NCBI Taxonomy" id="6039"/>
    <lineage>
        <taxon>Eukaryota</taxon>
        <taxon>Fungi</taxon>
        <taxon>Fungi incertae sedis</taxon>
        <taxon>Microsporidia</taxon>
        <taxon>Nosematidae</taxon>
        <taxon>Vairimorpha</taxon>
    </lineage>
</organism>